<accession>A0A7U3Q171</accession>
<evidence type="ECO:0000313" key="2">
    <source>
        <dbReference type="EMBL" id="QPH16039.1"/>
    </source>
</evidence>
<feature type="compositionally biased region" description="Polar residues" evidence="1">
    <location>
        <begin position="1"/>
        <end position="11"/>
    </location>
</feature>
<evidence type="ECO:0000256" key="1">
    <source>
        <dbReference type="SAM" id="MobiDB-lite"/>
    </source>
</evidence>
<feature type="compositionally biased region" description="Low complexity" evidence="1">
    <location>
        <begin position="23"/>
        <end position="36"/>
    </location>
</feature>
<proteinExistence type="predicted"/>
<sequence length="85" mass="8726">MVHKPSISQVYAPSPSAVPQPATPSNTSSTSRASSARLMDDLLGAGDGEHVEAGIAILEEAGGLITMANPPADPTTAPRQYPRQS</sequence>
<dbReference type="AlphaFoldDB" id="A0A7U3Q171"/>
<reference evidence="2 3" key="1">
    <citation type="journal article" date="2018" name="PLoS Genet.">
        <title>Repeat elements organise 3D genome structure and mediate transcription in the filamentous fungus Epichloe festucae.</title>
        <authorList>
            <person name="Winter D.J."/>
            <person name="Ganley A.R.D."/>
            <person name="Young C.A."/>
            <person name="Liachko I."/>
            <person name="Schardl C.L."/>
            <person name="Dupont P.Y."/>
            <person name="Berry D."/>
            <person name="Ram A."/>
            <person name="Scott B."/>
            <person name="Cox M.P."/>
        </authorList>
    </citation>
    <scope>NUCLEOTIDE SEQUENCE [LARGE SCALE GENOMIC DNA]</scope>
    <source>
        <strain evidence="2 3">Fl1</strain>
    </source>
</reference>
<name>A0A7U3Q171_EPIFF</name>
<dbReference type="OrthoDB" id="10254945at2759"/>
<dbReference type="Proteomes" id="UP000594364">
    <property type="component" value="Chromosome 6"/>
</dbReference>
<dbReference type="EMBL" id="CP031390">
    <property type="protein sequence ID" value="QPH16039.1"/>
    <property type="molecule type" value="Genomic_DNA"/>
</dbReference>
<feature type="region of interest" description="Disordered" evidence="1">
    <location>
        <begin position="1"/>
        <end position="45"/>
    </location>
</feature>
<keyword evidence="3" id="KW-1185">Reference proteome</keyword>
<organism evidence="2 3">
    <name type="scientific">Epichloe festucae (strain Fl1)</name>
    <dbReference type="NCBI Taxonomy" id="877507"/>
    <lineage>
        <taxon>Eukaryota</taxon>
        <taxon>Fungi</taxon>
        <taxon>Dikarya</taxon>
        <taxon>Ascomycota</taxon>
        <taxon>Pezizomycotina</taxon>
        <taxon>Sordariomycetes</taxon>
        <taxon>Hypocreomycetidae</taxon>
        <taxon>Hypocreales</taxon>
        <taxon>Clavicipitaceae</taxon>
        <taxon>Epichloe</taxon>
    </lineage>
</organism>
<gene>
    <name evidence="2" type="ORF">C2857_000581</name>
</gene>
<feature type="region of interest" description="Disordered" evidence="1">
    <location>
        <begin position="66"/>
        <end position="85"/>
    </location>
</feature>
<evidence type="ECO:0000313" key="3">
    <source>
        <dbReference type="Proteomes" id="UP000594364"/>
    </source>
</evidence>
<protein>
    <submittedName>
        <fullName evidence="2">Uncharacterized protein</fullName>
    </submittedName>
</protein>